<dbReference type="EMBL" id="FCOK02000176">
    <property type="protein sequence ID" value="SAL74895.1"/>
    <property type="molecule type" value="Genomic_DNA"/>
</dbReference>
<protein>
    <submittedName>
        <fullName evidence="1">Uncharacterized protein</fullName>
    </submittedName>
</protein>
<dbReference type="AlphaFoldDB" id="A0A158K1P5"/>
<reference evidence="1" key="1">
    <citation type="submission" date="2016-01" db="EMBL/GenBank/DDBJ databases">
        <authorList>
            <person name="Oliw E.H."/>
        </authorList>
    </citation>
    <scope>NUCLEOTIDE SEQUENCE [LARGE SCALE GENOMIC DNA]</scope>
    <source>
        <strain evidence="1">LMG 27134</strain>
    </source>
</reference>
<organism evidence="1">
    <name type="scientific">Caballeronia udeis</name>
    <dbReference type="NCBI Taxonomy" id="1232866"/>
    <lineage>
        <taxon>Bacteria</taxon>
        <taxon>Pseudomonadati</taxon>
        <taxon>Pseudomonadota</taxon>
        <taxon>Betaproteobacteria</taxon>
        <taxon>Burkholderiales</taxon>
        <taxon>Burkholderiaceae</taxon>
        <taxon>Caballeronia</taxon>
    </lineage>
</organism>
<evidence type="ECO:0000313" key="1">
    <source>
        <dbReference type="EMBL" id="SAL74895.1"/>
    </source>
</evidence>
<accession>A0A158K1P5</accession>
<sequence>MAAATTIAVPCWSSWNTGIFIRLRHSRSTMKQSGALMSSRLMPPNVGSSAAITSTSFSGSISFSSMSNTSIPANFLNSTALPSMTGFDASGPILPSPSTAVPFVTTPTRLLRAVKRAAFSGLATISSHAKATPGEYASARSRWLIICLVGAIAILPGVGNSW</sequence>
<proteinExistence type="predicted"/>
<dbReference type="Proteomes" id="UP000054683">
    <property type="component" value="Unassembled WGS sequence"/>
</dbReference>
<name>A0A158K1P5_9BURK</name>
<gene>
    <name evidence="1" type="ORF">AWB69_09256</name>
</gene>